<dbReference type="Gene3D" id="6.10.340.10">
    <property type="match status" value="1"/>
</dbReference>
<dbReference type="InterPro" id="IPR004090">
    <property type="entry name" value="Chemotax_Me-accpt_rcpt"/>
</dbReference>
<dbReference type="Proteomes" id="UP001163104">
    <property type="component" value="Chromosome"/>
</dbReference>
<dbReference type="PRINTS" id="PR00260">
    <property type="entry name" value="CHEMTRNSDUCR"/>
</dbReference>
<dbReference type="PANTHER" id="PTHR32089">
    <property type="entry name" value="METHYL-ACCEPTING CHEMOTAXIS PROTEIN MCPB"/>
    <property type="match status" value="1"/>
</dbReference>
<dbReference type="RefSeq" id="WP_263599715.1">
    <property type="nucleotide sequence ID" value="NZ_CP107027.1"/>
</dbReference>
<dbReference type="Pfam" id="PF00015">
    <property type="entry name" value="MCPsignal"/>
    <property type="match status" value="1"/>
</dbReference>
<accession>A0AA46PRB9</accession>
<dbReference type="Pfam" id="PF05227">
    <property type="entry name" value="CHASE3"/>
    <property type="match status" value="1"/>
</dbReference>
<evidence type="ECO:0000259" key="9">
    <source>
        <dbReference type="PROSITE" id="PS50885"/>
    </source>
</evidence>
<keyword evidence="7" id="KW-1133">Transmembrane helix</keyword>
<keyword evidence="4 6" id="KW-0807">Transducer</keyword>
<feature type="domain" description="Methyl-accepting transducer" evidence="8">
    <location>
        <begin position="276"/>
        <end position="512"/>
    </location>
</feature>
<dbReference type="InterPro" id="IPR007891">
    <property type="entry name" value="CHASE3"/>
</dbReference>
<dbReference type="GO" id="GO:0007165">
    <property type="term" value="P:signal transduction"/>
    <property type="evidence" value="ECO:0007669"/>
    <property type="project" value="UniProtKB-KW"/>
</dbReference>
<evidence type="ECO:0000256" key="5">
    <source>
        <dbReference type="ARBA" id="ARBA00029447"/>
    </source>
</evidence>
<comment type="similarity">
    <text evidence="5">Belongs to the methyl-accepting chemotaxis (MCP) protein family.</text>
</comment>
<sequence>MKLSVAKKLFLGFLSVLLLFGLVAGLSNYELGNVNRNYQSLIDDNVSEVMLVKTLKAELMNEAGGIRGYLLTGDSTYLSDYESSRKRMEHHINKLNELAGNKKEKELAQELGVLHNRYQSIIDKEIKFKLEENNAYMSLVETSDKQISQDFNKKADELVKFYESQLNAGINETVSGVKFSQTITLIISITAVIAAMLIAYFISRIISRPINLAAGAIDKVAGGDLSQTSIKVKNRDEIGVFILSLNKMVQDLRSLVSQVRSTSEQVASSSEQLAASADESSLASEQVAAISQKNALGTEQQLYRFREVSSSIKEIASGMQQISSSSELMLEAAEKADFLTKQGTNSVDNVVRQMNEINTTVGSAAQHIYTLESRSKEISNIVELITNIAEQTNLLALNAAIEAARAGEHGRGFSVVADEVRKLAEGSKQSAIQIQQMIGLIQEETKHAVLAMEKGNEQVRDGLEDTMEASAAFDEIAHSMGDVTYKVEEVSSSVEELTALTTQIIDVMSNVQDISEKNAAASQETSAATEEQLATMEEVSSSAGSLAKLSEELQELVSRFKL</sequence>
<evidence type="ECO:0000256" key="1">
    <source>
        <dbReference type="ARBA" id="ARBA00004236"/>
    </source>
</evidence>
<dbReference type="Pfam" id="PF00672">
    <property type="entry name" value="HAMP"/>
    <property type="match status" value="1"/>
</dbReference>
<evidence type="ECO:0000259" key="8">
    <source>
        <dbReference type="PROSITE" id="PS50111"/>
    </source>
</evidence>
<dbReference type="EMBL" id="CP107027">
    <property type="protein sequence ID" value="UYG96150.1"/>
    <property type="molecule type" value="Genomic_DNA"/>
</dbReference>
<dbReference type="GO" id="GO:0005886">
    <property type="term" value="C:plasma membrane"/>
    <property type="evidence" value="ECO:0007669"/>
    <property type="project" value="UniProtKB-SubCell"/>
</dbReference>
<dbReference type="GO" id="GO:0004888">
    <property type="term" value="F:transmembrane signaling receptor activity"/>
    <property type="evidence" value="ECO:0007669"/>
    <property type="project" value="InterPro"/>
</dbReference>
<dbReference type="InterPro" id="IPR003660">
    <property type="entry name" value="HAMP_dom"/>
</dbReference>
<name>A0AA46PRB9_CYTFI</name>
<protein>
    <submittedName>
        <fullName evidence="10">Methyl-accepting chemotaxis protein</fullName>
    </submittedName>
</protein>
<proteinExistence type="inferred from homology"/>
<dbReference type="SMART" id="SM00304">
    <property type="entry name" value="HAMP"/>
    <property type="match status" value="1"/>
</dbReference>
<evidence type="ECO:0000256" key="7">
    <source>
        <dbReference type="SAM" id="Phobius"/>
    </source>
</evidence>
<reference evidence="10" key="1">
    <citation type="submission" date="2022-10" db="EMBL/GenBank/DDBJ databases">
        <title>Mechanism of multi-heavy metal repair in Cytobacillus Firmus M7.</title>
        <authorList>
            <person name="Li X."/>
            <person name="Yu C."/>
        </authorList>
    </citation>
    <scope>NUCLEOTIDE SEQUENCE</scope>
    <source>
        <strain evidence="10">M7</strain>
    </source>
</reference>
<evidence type="ECO:0000313" key="10">
    <source>
        <dbReference type="EMBL" id="UYG96150.1"/>
    </source>
</evidence>
<keyword evidence="2" id="KW-1003">Cell membrane</keyword>
<keyword evidence="3 7" id="KW-0472">Membrane</keyword>
<keyword evidence="7" id="KW-0812">Transmembrane</keyword>
<dbReference type="Gene3D" id="1.10.287.950">
    <property type="entry name" value="Methyl-accepting chemotaxis protein"/>
    <property type="match status" value="1"/>
</dbReference>
<dbReference type="PANTHER" id="PTHR32089:SF112">
    <property type="entry name" value="LYSOZYME-LIKE PROTEIN-RELATED"/>
    <property type="match status" value="1"/>
</dbReference>
<evidence type="ECO:0000256" key="2">
    <source>
        <dbReference type="ARBA" id="ARBA00022475"/>
    </source>
</evidence>
<feature type="domain" description="HAMP" evidence="9">
    <location>
        <begin position="204"/>
        <end position="257"/>
    </location>
</feature>
<evidence type="ECO:0000256" key="3">
    <source>
        <dbReference type="ARBA" id="ARBA00023136"/>
    </source>
</evidence>
<dbReference type="PROSITE" id="PS50885">
    <property type="entry name" value="HAMP"/>
    <property type="match status" value="1"/>
</dbReference>
<evidence type="ECO:0000256" key="4">
    <source>
        <dbReference type="ARBA" id="ARBA00023224"/>
    </source>
</evidence>
<dbReference type="CDD" id="cd11386">
    <property type="entry name" value="MCP_signal"/>
    <property type="match status" value="1"/>
</dbReference>
<dbReference type="GO" id="GO:0006935">
    <property type="term" value="P:chemotaxis"/>
    <property type="evidence" value="ECO:0007669"/>
    <property type="project" value="InterPro"/>
</dbReference>
<dbReference type="CDD" id="cd06225">
    <property type="entry name" value="HAMP"/>
    <property type="match status" value="1"/>
</dbReference>
<dbReference type="SUPFAM" id="SSF58104">
    <property type="entry name" value="Methyl-accepting chemotaxis protein (MCP) signaling domain"/>
    <property type="match status" value="1"/>
</dbReference>
<gene>
    <name evidence="10" type="ORF">OD459_03725</name>
</gene>
<evidence type="ECO:0000313" key="11">
    <source>
        <dbReference type="Proteomes" id="UP001163104"/>
    </source>
</evidence>
<organism evidence="10 11">
    <name type="scientific">Cytobacillus firmus</name>
    <name type="common">Bacillus firmus</name>
    <dbReference type="NCBI Taxonomy" id="1399"/>
    <lineage>
        <taxon>Bacteria</taxon>
        <taxon>Bacillati</taxon>
        <taxon>Bacillota</taxon>
        <taxon>Bacilli</taxon>
        <taxon>Bacillales</taxon>
        <taxon>Bacillaceae</taxon>
        <taxon>Cytobacillus</taxon>
    </lineage>
</organism>
<dbReference type="AlphaFoldDB" id="A0AA46PRB9"/>
<dbReference type="SMART" id="SM00283">
    <property type="entry name" value="MA"/>
    <property type="match status" value="1"/>
</dbReference>
<evidence type="ECO:0000256" key="6">
    <source>
        <dbReference type="PROSITE-ProRule" id="PRU00284"/>
    </source>
</evidence>
<dbReference type="InterPro" id="IPR004089">
    <property type="entry name" value="MCPsignal_dom"/>
</dbReference>
<dbReference type="PROSITE" id="PS50111">
    <property type="entry name" value="CHEMOTAXIS_TRANSDUC_2"/>
    <property type="match status" value="1"/>
</dbReference>
<dbReference type="FunFam" id="1.10.287.950:FF:000001">
    <property type="entry name" value="Methyl-accepting chemotaxis sensory transducer"/>
    <property type="match status" value="1"/>
</dbReference>
<feature type="transmembrane region" description="Helical" evidence="7">
    <location>
        <begin position="183"/>
        <end position="202"/>
    </location>
</feature>
<comment type="subcellular location">
    <subcellularLocation>
        <location evidence="1">Cell membrane</location>
    </subcellularLocation>
</comment>